<dbReference type="RefSeq" id="WP_176522131.1">
    <property type="nucleotide sequence ID" value="NZ_OBML01000010.1"/>
</dbReference>
<sequence>MTDTASASALGAAMAVADRTPAGLTLARLEGLELMPAPINPDWVLEGAPQARAVQLASGQDRYANMSVWDCTDGRFNWYFGCDEAVYILEGSVTVTGPDGEVRKLTAGDTAYFPAFTWFEWQVHGYVRKVAFCHDVVPPLARLPLRIYARLSRIKARLYTAAFGSPADRRRRAS</sequence>
<dbReference type="Proteomes" id="UP000219331">
    <property type="component" value="Unassembled WGS sequence"/>
</dbReference>
<feature type="domain" description="(S)-ureidoglycine aminohydrolase cupin" evidence="1">
    <location>
        <begin position="60"/>
        <end position="130"/>
    </location>
</feature>
<dbReference type="Gene3D" id="2.60.120.10">
    <property type="entry name" value="Jelly Rolls"/>
    <property type="match status" value="1"/>
</dbReference>
<dbReference type="CDD" id="cd02227">
    <property type="entry name" value="cupin_TM1112-like"/>
    <property type="match status" value="1"/>
</dbReference>
<dbReference type="InterPro" id="IPR014710">
    <property type="entry name" value="RmlC-like_jellyroll"/>
</dbReference>
<keyword evidence="3" id="KW-1185">Reference proteome</keyword>
<dbReference type="InterPro" id="IPR008579">
    <property type="entry name" value="UGlyAH_Cupin_dom"/>
</dbReference>
<dbReference type="EMBL" id="OBML01000010">
    <property type="protein sequence ID" value="SOC19748.1"/>
    <property type="molecule type" value="Genomic_DNA"/>
</dbReference>
<evidence type="ECO:0000313" key="3">
    <source>
        <dbReference type="Proteomes" id="UP000219331"/>
    </source>
</evidence>
<dbReference type="AlphaFoldDB" id="A0A285TCX4"/>
<reference evidence="2 3" key="1">
    <citation type="submission" date="2017-08" db="EMBL/GenBank/DDBJ databases">
        <authorList>
            <person name="de Groot N.N."/>
        </authorList>
    </citation>
    <scope>NUCLEOTIDE SEQUENCE [LARGE SCALE GENOMIC DNA]</scope>
    <source>
        <strain evidence="2 3">USBA 352</strain>
    </source>
</reference>
<gene>
    <name evidence="2" type="ORF">SAMN05421512_11094</name>
</gene>
<accession>A0A285TCX4</accession>
<dbReference type="Pfam" id="PF05899">
    <property type="entry name" value="Cupin_3"/>
    <property type="match status" value="1"/>
</dbReference>
<name>A0A285TCX4_9HYPH</name>
<dbReference type="SUPFAM" id="SSF51182">
    <property type="entry name" value="RmlC-like cupins"/>
    <property type="match status" value="1"/>
</dbReference>
<proteinExistence type="predicted"/>
<organism evidence="2 3">
    <name type="scientific">Stappia indica</name>
    <dbReference type="NCBI Taxonomy" id="538381"/>
    <lineage>
        <taxon>Bacteria</taxon>
        <taxon>Pseudomonadati</taxon>
        <taxon>Pseudomonadota</taxon>
        <taxon>Alphaproteobacteria</taxon>
        <taxon>Hyphomicrobiales</taxon>
        <taxon>Stappiaceae</taxon>
        <taxon>Stappia</taxon>
    </lineage>
</organism>
<evidence type="ECO:0000313" key="2">
    <source>
        <dbReference type="EMBL" id="SOC19748.1"/>
    </source>
</evidence>
<dbReference type="PANTHER" id="PTHR40943">
    <property type="entry name" value="CYTOPLASMIC PROTEIN-RELATED"/>
    <property type="match status" value="1"/>
</dbReference>
<dbReference type="PANTHER" id="PTHR40943:SF1">
    <property type="entry name" value="CYTOPLASMIC PROTEIN"/>
    <property type="match status" value="1"/>
</dbReference>
<dbReference type="InterPro" id="IPR011051">
    <property type="entry name" value="RmlC_Cupin_sf"/>
</dbReference>
<evidence type="ECO:0000259" key="1">
    <source>
        <dbReference type="Pfam" id="PF05899"/>
    </source>
</evidence>
<protein>
    <recommendedName>
        <fullName evidence="1">(S)-ureidoglycine aminohydrolase cupin domain-containing protein</fullName>
    </recommendedName>
</protein>